<dbReference type="EC" id="5.3.4.1" evidence="4"/>
<evidence type="ECO:0000256" key="4">
    <source>
        <dbReference type="ARBA" id="ARBA00012723"/>
    </source>
</evidence>
<evidence type="ECO:0000256" key="6">
    <source>
        <dbReference type="ARBA" id="ARBA00022737"/>
    </source>
</evidence>
<keyword evidence="6" id="KW-0677">Repeat</keyword>
<reference evidence="11 12" key="1">
    <citation type="submission" date="2020-08" db="EMBL/GenBank/DDBJ databases">
        <title>Aphidius gifuensis genome sequencing and assembly.</title>
        <authorList>
            <person name="Du Z."/>
        </authorList>
    </citation>
    <scope>NUCLEOTIDE SEQUENCE [LARGE SCALE GENOMIC DNA]</scope>
    <source>
        <strain evidence="11">YNYX2018</strain>
        <tissue evidence="11">Adults</tissue>
    </source>
</reference>
<dbReference type="CDD" id="cd02982">
    <property type="entry name" value="PDI_b'_family"/>
    <property type="match status" value="1"/>
</dbReference>
<dbReference type="InterPro" id="IPR036249">
    <property type="entry name" value="Thioredoxin-like_sf"/>
</dbReference>
<comment type="subcellular location">
    <subcellularLocation>
        <location evidence="2">Endoplasmic reticulum lumen</location>
    </subcellularLocation>
</comment>
<keyword evidence="12" id="KW-1185">Reference proteome</keyword>
<keyword evidence="8" id="KW-1015">Disulfide bond</keyword>
<comment type="catalytic activity">
    <reaction evidence="1">
        <text>Catalyzes the rearrangement of -S-S- bonds in proteins.</text>
        <dbReference type="EC" id="5.3.4.1"/>
    </reaction>
</comment>
<name>A0A835CMY1_APHGI</name>
<dbReference type="FunFam" id="3.40.30.10:FF:000042">
    <property type="entry name" value="protein disulfide-isomerase A2"/>
    <property type="match status" value="1"/>
</dbReference>
<dbReference type="GO" id="GO:0034976">
    <property type="term" value="P:response to endoplasmic reticulum stress"/>
    <property type="evidence" value="ECO:0007669"/>
    <property type="project" value="TreeGrafter"/>
</dbReference>
<dbReference type="Proteomes" id="UP000639338">
    <property type="component" value="Unassembled WGS sequence"/>
</dbReference>
<evidence type="ECO:0000256" key="8">
    <source>
        <dbReference type="ARBA" id="ARBA00023157"/>
    </source>
</evidence>
<organism evidence="11 12">
    <name type="scientific">Aphidius gifuensis</name>
    <name type="common">Parasitoid wasp</name>
    <dbReference type="NCBI Taxonomy" id="684658"/>
    <lineage>
        <taxon>Eukaryota</taxon>
        <taxon>Metazoa</taxon>
        <taxon>Ecdysozoa</taxon>
        <taxon>Arthropoda</taxon>
        <taxon>Hexapoda</taxon>
        <taxon>Insecta</taxon>
        <taxon>Pterygota</taxon>
        <taxon>Neoptera</taxon>
        <taxon>Endopterygota</taxon>
        <taxon>Hymenoptera</taxon>
        <taxon>Apocrita</taxon>
        <taxon>Ichneumonoidea</taxon>
        <taxon>Braconidae</taxon>
        <taxon>Aphidiinae</taxon>
        <taxon>Aphidius</taxon>
    </lineage>
</organism>
<comment type="similarity">
    <text evidence="3">Belongs to the protein disulfide isomerase family.</text>
</comment>
<evidence type="ECO:0000256" key="5">
    <source>
        <dbReference type="ARBA" id="ARBA00022729"/>
    </source>
</evidence>
<evidence type="ECO:0000313" key="12">
    <source>
        <dbReference type="Proteomes" id="UP000639338"/>
    </source>
</evidence>
<evidence type="ECO:0000256" key="10">
    <source>
        <dbReference type="ARBA" id="ARBA00023284"/>
    </source>
</evidence>
<dbReference type="AlphaFoldDB" id="A0A835CMY1"/>
<evidence type="ECO:0000256" key="9">
    <source>
        <dbReference type="ARBA" id="ARBA00023235"/>
    </source>
</evidence>
<keyword evidence="9" id="KW-0413">Isomerase</keyword>
<evidence type="ECO:0000313" key="11">
    <source>
        <dbReference type="EMBL" id="KAF7990254.1"/>
    </source>
</evidence>
<dbReference type="Pfam" id="PF13848">
    <property type="entry name" value="Thioredoxin_6"/>
    <property type="match status" value="1"/>
</dbReference>
<gene>
    <name evidence="11" type="ORF">HCN44_000059</name>
</gene>
<comment type="caution">
    <text evidence="11">The sequence shown here is derived from an EMBL/GenBank/DDBJ whole genome shotgun (WGS) entry which is preliminary data.</text>
</comment>
<accession>A0A835CMY1</accession>
<evidence type="ECO:0000256" key="7">
    <source>
        <dbReference type="ARBA" id="ARBA00022824"/>
    </source>
</evidence>
<dbReference type="Gene3D" id="3.40.30.10">
    <property type="entry name" value="Glutaredoxin"/>
    <property type="match status" value="3"/>
</dbReference>
<dbReference type="PANTHER" id="PTHR18929:SF240">
    <property type="entry name" value="PROTEIN DISULFIDE-ISOMERASE"/>
    <property type="match status" value="1"/>
</dbReference>
<evidence type="ECO:0000256" key="1">
    <source>
        <dbReference type="ARBA" id="ARBA00001182"/>
    </source>
</evidence>
<keyword evidence="7" id="KW-0256">Endoplasmic reticulum</keyword>
<proteinExistence type="inferred from homology"/>
<dbReference type="OrthoDB" id="72053at2759"/>
<evidence type="ECO:0000256" key="2">
    <source>
        <dbReference type="ARBA" id="ARBA00004319"/>
    </source>
</evidence>
<dbReference type="PANTHER" id="PTHR18929">
    <property type="entry name" value="PROTEIN DISULFIDE ISOMERASE"/>
    <property type="match status" value="1"/>
</dbReference>
<evidence type="ECO:0000256" key="3">
    <source>
        <dbReference type="ARBA" id="ARBA00006347"/>
    </source>
</evidence>
<dbReference type="GO" id="GO:0006457">
    <property type="term" value="P:protein folding"/>
    <property type="evidence" value="ECO:0007669"/>
    <property type="project" value="TreeGrafter"/>
</dbReference>
<sequence>METFKMNHFEKTLKISSSLEKFMKSKLDNKLGEMSRKRILSKCYNERKECLNNCGLKWINKENNVDKNMINVSELFTWLLEQVDHWKVMESLNDIQAKIKSHDVTIIGFFYDENSSGAKIFKEVANNYKEYLCGLVNSKRIFDEYNAKDETIILFKKFDESQTIFNGKLVADEIESFIDVNSLPSIVHYDSKYREKIYSSGYENHLYICKSKNDHDFDEFIDGIKNSAEQFRGKMMFVIFDVDNDDEMNFLSSSLGIERDQLPSIIFDGIFGEERLLHKPENPFVTVENITKFIEQFYDDGIIKLILEQDLPQDWNEQMVKIVAGDNFSKVVLDTSKHVLVLFYQPDRHLELEMIMNELADEFRNYDDIGFAKLNLQANNLEVATSPTDADISLYKKETNEHVVYYGEQTKAELKKFINSTLDNSNTNVFYAKKITLN</sequence>
<dbReference type="CDD" id="cd02981">
    <property type="entry name" value="PDI_b_family"/>
    <property type="match status" value="1"/>
</dbReference>
<keyword evidence="10" id="KW-0676">Redox-active center</keyword>
<keyword evidence="5" id="KW-0732">Signal</keyword>
<dbReference type="EMBL" id="JACMRX010000004">
    <property type="protein sequence ID" value="KAF7990254.1"/>
    <property type="molecule type" value="Genomic_DNA"/>
</dbReference>
<dbReference type="GO" id="GO:0003756">
    <property type="term" value="F:protein disulfide isomerase activity"/>
    <property type="evidence" value="ECO:0007669"/>
    <property type="project" value="UniProtKB-EC"/>
</dbReference>
<dbReference type="GO" id="GO:0005788">
    <property type="term" value="C:endoplasmic reticulum lumen"/>
    <property type="evidence" value="ECO:0007669"/>
    <property type="project" value="UniProtKB-SubCell"/>
</dbReference>
<dbReference type="SUPFAM" id="SSF52833">
    <property type="entry name" value="Thioredoxin-like"/>
    <property type="match status" value="3"/>
</dbReference>
<protein>
    <recommendedName>
        <fullName evidence="4">protein disulfide-isomerase</fullName>
        <ecNumber evidence="4">5.3.4.1</ecNumber>
    </recommendedName>
</protein>